<dbReference type="Proteomes" id="UP001198200">
    <property type="component" value="Unassembled WGS sequence"/>
</dbReference>
<accession>A0AAE3JDR1</accession>
<comment type="cofactor">
    <cofactor evidence="1">
        <name>Mg(2+)</name>
        <dbReference type="ChEBI" id="CHEBI:18420"/>
    </cofactor>
    <text evidence="1">Binds 2 magnesium ions per subunit.</text>
</comment>
<dbReference type="GO" id="GO:0046872">
    <property type="term" value="F:metal ion binding"/>
    <property type="evidence" value="ECO:0007669"/>
    <property type="project" value="UniProtKB-KW"/>
</dbReference>
<feature type="binding site" evidence="1">
    <location>
        <position position="284"/>
    </location>
    <ligand>
        <name>Mg(2+)</name>
        <dbReference type="ChEBI" id="CHEBI:18420"/>
        <label>1</label>
    </ligand>
</feature>
<dbReference type="InterPro" id="IPR036705">
    <property type="entry name" value="Ribosyl_crysJ1_sf"/>
</dbReference>
<gene>
    <name evidence="2" type="ORF">LKD48_16100</name>
</gene>
<evidence type="ECO:0000313" key="3">
    <source>
        <dbReference type="Proteomes" id="UP001198200"/>
    </source>
</evidence>
<keyword evidence="1" id="KW-0479">Metal-binding</keyword>
<name>A0AAE3JDR1_9FIRM</name>
<keyword evidence="3" id="KW-1185">Reference proteome</keyword>
<comment type="caution">
    <text evidence="2">The sequence shown here is derived from an EMBL/GenBank/DDBJ whole genome shotgun (WGS) entry which is preliminary data.</text>
</comment>
<evidence type="ECO:0000313" key="2">
    <source>
        <dbReference type="EMBL" id="MCC2223119.1"/>
    </source>
</evidence>
<dbReference type="SUPFAM" id="SSF101478">
    <property type="entry name" value="ADP-ribosylglycohydrolase"/>
    <property type="match status" value="1"/>
</dbReference>
<dbReference type="EMBL" id="JAJEQN010000074">
    <property type="protein sequence ID" value="MCC2223119.1"/>
    <property type="molecule type" value="Genomic_DNA"/>
</dbReference>
<sequence length="517" mass="57050">MILQLNELRDKLAGCWTGKNVGGVLGAPFECKRMIPNVDFYVQDLTQGPPANDDLDLQIVWLAAVERYGRNVNASILGEYWLSFVIPNWVEYGTGKTNLRAGLVPPLSGDVDNTYKNSNGCWIRSELWACLAPGHPEIATRYAFEDAIVDHADEGMYAEIFTSAIQSAAFVENDREKLVEIGLSYLPENCITAQTIRKAVDCYHSGIDFIEARKLIHNAAPGTFGIQGIAISEIPTENNEGMELGAAGFDAPENVAFVVLGLLYGEGDFGKSLILANNCGEDTDCTCATLGALLGIMNGASKLPKKWTDPLNDKIVTMCINKTGGGIWVPETATQLAERILRDIPGFLGQDLCDVFAEGGMKIECCEKEALFCKKIDDYLPYINLSGRMYEIPLNELCAQPYVARYQFTAFQVLIDYEGSAFFKKGENRKFKVKVINSNTMREQQWVKIKLYLPDGVTAVGVSEVEMPLNNLYLSCAEKEFELNTESFMSGRLELIVDVSLNGRHSSGPVKMLLLGQ</sequence>
<dbReference type="AlphaFoldDB" id="A0AAE3JDR1"/>
<dbReference type="Pfam" id="PF03747">
    <property type="entry name" value="ADP_ribosyl_GH"/>
    <property type="match status" value="1"/>
</dbReference>
<evidence type="ECO:0000256" key="1">
    <source>
        <dbReference type="PIRSR" id="PIRSR605502-1"/>
    </source>
</evidence>
<feature type="binding site" evidence="1">
    <location>
        <position position="282"/>
    </location>
    <ligand>
        <name>Mg(2+)</name>
        <dbReference type="ChEBI" id="CHEBI:18420"/>
        <label>1</label>
    </ligand>
</feature>
<keyword evidence="1" id="KW-0460">Magnesium</keyword>
<organism evidence="2 3">
    <name type="scientific">Anthropogastromicrobium aceti</name>
    <dbReference type="NCBI Taxonomy" id="2981768"/>
    <lineage>
        <taxon>Bacteria</taxon>
        <taxon>Bacillati</taxon>
        <taxon>Bacillota</taxon>
        <taxon>Clostridia</taxon>
        <taxon>Lachnospirales</taxon>
        <taxon>Lachnospiraceae</taxon>
        <taxon>Anthropogastromicrobium</taxon>
    </lineage>
</organism>
<dbReference type="Gene3D" id="1.10.4080.10">
    <property type="entry name" value="ADP-ribosylation/Crystallin J1"/>
    <property type="match status" value="1"/>
</dbReference>
<reference evidence="2 3" key="1">
    <citation type="submission" date="2021-10" db="EMBL/GenBank/DDBJ databases">
        <title>Anaerobic single-cell dispensing facilitates the cultivation of human gut bacteria.</title>
        <authorList>
            <person name="Afrizal A."/>
        </authorList>
    </citation>
    <scope>NUCLEOTIDE SEQUENCE [LARGE SCALE GENOMIC DNA]</scope>
    <source>
        <strain evidence="2 3">CLA-AA-H224</strain>
    </source>
</reference>
<dbReference type="InterPro" id="IPR005502">
    <property type="entry name" value="Ribosyl_crysJ1"/>
</dbReference>
<proteinExistence type="predicted"/>
<protein>
    <submittedName>
        <fullName evidence="2">ADP-ribosylglycohydrolase family protein</fullName>
    </submittedName>
</protein>
<dbReference type="RefSeq" id="WP_308732606.1">
    <property type="nucleotide sequence ID" value="NZ_JAJEQN010000074.1"/>
</dbReference>